<dbReference type="Gene3D" id="3.40.50.2000">
    <property type="entry name" value="Glycogen Phosphorylase B"/>
    <property type="match status" value="2"/>
</dbReference>
<feature type="domain" description="Starch synthase catalytic" evidence="9">
    <location>
        <begin position="17"/>
        <end position="252"/>
    </location>
</feature>
<accession>A0A269TKN7</accession>
<comment type="pathway">
    <text evidence="7">Glycan biosynthesis; glycogen biosynthesis.</text>
</comment>
<evidence type="ECO:0000313" key="11">
    <source>
        <dbReference type="Proteomes" id="UP000216943"/>
    </source>
</evidence>
<evidence type="ECO:0000256" key="4">
    <source>
        <dbReference type="ARBA" id="ARBA00022676"/>
    </source>
</evidence>
<evidence type="ECO:0000313" key="10">
    <source>
        <dbReference type="EMBL" id="PAK21626.1"/>
    </source>
</evidence>
<evidence type="ECO:0000259" key="8">
    <source>
        <dbReference type="Pfam" id="PF00534"/>
    </source>
</evidence>
<organism evidence="10 11">
    <name type="scientific">Mycoplasmopsis agassizii</name>
    <dbReference type="NCBI Taxonomy" id="33922"/>
    <lineage>
        <taxon>Bacteria</taxon>
        <taxon>Bacillati</taxon>
        <taxon>Mycoplasmatota</taxon>
        <taxon>Mycoplasmoidales</taxon>
        <taxon>Metamycoplasmataceae</taxon>
        <taxon>Mycoplasmopsis</taxon>
    </lineage>
</organism>
<dbReference type="OrthoDB" id="9808590at2"/>
<reference evidence="11" key="1">
    <citation type="submission" date="2017-08" db="EMBL/GenBank/DDBJ databases">
        <authorList>
            <person name="Alvarez-Ponce D."/>
            <person name="Weitzman C.L."/>
            <person name="Tillett R.L."/>
            <person name="Sandmeier F.C."/>
            <person name="Tracy C.R."/>
        </authorList>
    </citation>
    <scope>NUCLEOTIDE SEQUENCE [LARGE SCALE GENOMIC DNA]</scope>
    <source>
        <strain evidence="11">723</strain>
    </source>
</reference>
<dbReference type="Pfam" id="PF00534">
    <property type="entry name" value="Glycos_transf_1"/>
    <property type="match status" value="1"/>
</dbReference>
<evidence type="ECO:0000256" key="2">
    <source>
        <dbReference type="ARBA" id="ARBA00002764"/>
    </source>
</evidence>
<evidence type="ECO:0000256" key="5">
    <source>
        <dbReference type="ARBA" id="ARBA00022679"/>
    </source>
</evidence>
<dbReference type="EMBL" id="NQNY01000002">
    <property type="protein sequence ID" value="PAK21626.1"/>
    <property type="molecule type" value="Genomic_DNA"/>
</dbReference>
<feature type="binding site" evidence="7">
    <location>
        <position position="30"/>
    </location>
    <ligand>
        <name>ADP-alpha-D-glucose</name>
        <dbReference type="ChEBI" id="CHEBI:57498"/>
    </ligand>
</feature>
<evidence type="ECO:0000256" key="3">
    <source>
        <dbReference type="ARBA" id="ARBA00010281"/>
    </source>
</evidence>
<comment type="catalytic activity">
    <reaction evidence="1 7">
        <text>[(1-&gt;4)-alpha-D-glucosyl](n) + ADP-alpha-D-glucose = [(1-&gt;4)-alpha-D-glucosyl](n+1) + ADP + H(+)</text>
        <dbReference type="Rhea" id="RHEA:18189"/>
        <dbReference type="Rhea" id="RHEA-COMP:9584"/>
        <dbReference type="Rhea" id="RHEA-COMP:9587"/>
        <dbReference type="ChEBI" id="CHEBI:15378"/>
        <dbReference type="ChEBI" id="CHEBI:15444"/>
        <dbReference type="ChEBI" id="CHEBI:57498"/>
        <dbReference type="ChEBI" id="CHEBI:456216"/>
        <dbReference type="EC" id="2.4.1.21"/>
    </reaction>
</comment>
<dbReference type="RefSeq" id="WP_095334482.1">
    <property type="nucleotide sequence ID" value="NZ_NQNY01000002.1"/>
</dbReference>
<dbReference type="HAMAP" id="MF_00484">
    <property type="entry name" value="Glycogen_synth"/>
    <property type="match status" value="1"/>
</dbReference>
<dbReference type="InterPro" id="IPR001296">
    <property type="entry name" value="Glyco_trans_1"/>
</dbReference>
<name>A0A269TKN7_9BACT</name>
<evidence type="ECO:0000259" key="9">
    <source>
        <dbReference type="Pfam" id="PF08323"/>
    </source>
</evidence>
<evidence type="ECO:0000256" key="1">
    <source>
        <dbReference type="ARBA" id="ARBA00001478"/>
    </source>
</evidence>
<dbReference type="AlphaFoldDB" id="A0A269TKN7"/>
<dbReference type="CDD" id="cd03791">
    <property type="entry name" value="GT5_Glycogen_synthase_DULL1-like"/>
    <property type="match status" value="1"/>
</dbReference>
<dbReference type="InterPro" id="IPR011835">
    <property type="entry name" value="GS/SS"/>
</dbReference>
<comment type="similarity">
    <text evidence="3 7">Belongs to the glycosyltransferase 1 family. Bacterial/plant glycogen synthase subfamily.</text>
</comment>
<dbReference type="Pfam" id="PF08323">
    <property type="entry name" value="Glyco_transf_5"/>
    <property type="match status" value="1"/>
</dbReference>
<dbReference type="Proteomes" id="UP000216943">
    <property type="component" value="Unassembled WGS sequence"/>
</dbReference>
<dbReference type="EC" id="2.4.1.21" evidence="7"/>
<proteinExistence type="inferred from homology"/>
<evidence type="ECO:0000256" key="7">
    <source>
        <dbReference type="HAMAP-Rule" id="MF_00484"/>
    </source>
</evidence>
<evidence type="ECO:0000256" key="6">
    <source>
        <dbReference type="ARBA" id="ARBA00023056"/>
    </source>
</evidence>
<sequence>METTITLKEREKEVKMKIWYVSAESYPFIKTGGLGDVSYAFPRALSKIGVKARVILPFFYTIPEKYTSQMVDYLQWSMQLGSKNYQVIVKQLRYGNIDYFFIAKNENPDNKLLSIYSNYTNAFDFMFFSKAIIRFLEIEDEKPEILHLNDWHTGLIALLLKMSGNSELSKIKVIFTIHNLQYQGQFGAEHVLSAFGWEKNKNVIEKTVSDGVFSFMKTGIVYSDRVTTVSPTYMLEIQGGEFGMGLDGLLREHSSKLSGILNGLDTEIYSPNADEFLKENYDENTWERAKKVNKKFLQEKSNLEVSDSKFVIGIVSRLANQKGFDIFDLALPILQNENPNIQFVILGTGDKVYENNLARTCHNQNKNCTFINDFSEEFAHQIYAGSDAFLVPSYFEPCGLTQLISLKYGSVPIVRKTGGLADTVIDIEKPNATGFNFEKFSVEELVAVVKKAENVFQNDKKRWTEIVNAGIRSRFSWDVIAEQYLELYKQHVAK</sequence>
<dbReference type="SUPFAM" id="SSF53756">
    <property type="entry name" value="UDP-Glycosyltransferase/glycogen phosphorylase"/>
    <property type="match status" value="1"/>
</dbReference>
<protein>
    <recommendedName>
        <fullName evidence="7">Glycogen synthase</fullName>
        <ecNumber evidence="7">2.4.1.21</ecNumber>
    </recommendedName>
    <alternativeName>
        <fullName evidence="7">Starch [bacterial glycogen] synthase</fullName>
    </alternativeName>
</protein>
<dbReference type="GO" id="GO:0005978">
    <property type="term" value="P:glycogen biosynthetic process"/>
    <property type="evidence" value="ECO:0007669"/>
    <property type="project" value="UniProtKB-UniRule"/>
</dbReference>
<feature type="domain" description="Glycosyl transferase family 1" evidence="8">
    <location>
        <begin position="301"/>
        <end position="454"/>
    </location>
</feature>
<keyword evidence="4 7" id="KW-0328">Glycosyltransferase</keyword>
<comment type="caution">
    <text evidence="10">The sequence shown here is derived from an EMBL/GenBank/DDBJ whole genome shotgun (WGS) entry which is preliminary data.</text>
</comment>
<dbReference type="PANTHER" id="PTHR45825:SF11">
    <property type="entry name" value="ALPHA AMYLASE DOMAIN-CONTAINING PROTEIN"/>
    <property type="match status" value="1"/>
</dbReference>
<dbReference type="NCBIfam" id="TIGR02095">
    <property type="entry name" value="glgA"/>
    <property type="match status" value="1"/>
</dbReference>
<keyword evidence="6 7" id="KW-0320">Glycogen biosynthesis</keyword>
<dbReference type="PANTHER" id="PTHR45825">
    <property type="entry name" value="GRANULE-BOUND STARCH SYNTHASE 1, CHLOROPLASTIC/AMYLOPLASTIC"/>
    <property type="match status" value="1"/>
</dbReference>
<dbReference type="UniPathway" id="UPA00164"/>
<dbReference type="GO" id="GO:0004373">
    <property type="term" value="F:alpha-1,4-glucan glucosyltransferase (UDP-glucose donor) activity"/>
    <property type="evidence" value="ECO:0007669"/>
    <property type="project" value="InterPro"/>
</dbReference>
<keyword evidence="5 7" id="KW-0808">Transferase</keyword>
<dbReference type="GO" id="GO:0009011">
    <property type="term" value="F:alpha-1,4-glucan glucosyltransferase (ADP-glucose donor) activity"/>
    <property type="evidence" value="ECO:0007669"/>
    <property type="project" value="UniProtKB-UniRule"/>
</dbReference>
<dbReference type="InterPro" id="IPR013534">
    <property type="entry name" value="Starch_synth_cat_dom"/>
</dbReference>
<gene>
    <name evidence="7" type="primary">glgA</name>
    <name evidence="10" type="ORF">CJJ23_00595</name>
</gene>
<comment type="function">
    <text evidence="2 7">Synthesizes alpha-1,4-glucan chains using ADP-glucose.</text>
</comment>